<evidence type="ECO:0000313" key="2">
    <source>
        <dbReference type="EMBL" id="EKM51741.1"/>
    </source>
</evidence>
<reference evidence="2 3" key="1">
    <citation type="journal article" date="2012" name="BMC Genomics">
        <title>Comparative genomics of the white-rot fungi, Phanerochaete carnosa and P. chrysosporium, to elucidate the genetic basis of the distinct wood types they colonize.</title>
        <authorList>
            <person name="Suzuki H."/>
            <person name="MacDonald J."/>
            <person name="Syed K."/>
            <person name="Salamov A."/>
            <person name="Hori C."/>
            <person name="Aerts A."/>
            <person name="Henrissat B."/>
            <person name="Wiebenga A."/>
            <person name="vanKuyk P.A."/>
            <person name="Barry K."/>
            <person name="Lindquist E."/>
            <person name="LaButti K."/>
            <person name="Lapidus A."/>
            <person name="Lucas S."/>
            <person name="Coutinho P."/>
            <person name="Gong Y."/>
            <person name="Samejima M."/>
            <person name="Mahadevan R."/>
            <person name="Abou-Zaid M."/>
            <person name="de Vries R.P."/>
            <person name="Igarashi K."/>
            <person name="Yadav J.S."/>
            <person name="Grigoriev I.V."/>
            <person name="Master E.R."/>
        </authorList>
    </citation>
    <scope>NUCLEOTIDE SEQUENCE [LARGE SCALE GENOMIC DNA]</scope>
    <source>
        <strain evidence="2 3">HHB-10118-sp</strain>
    </source>
</reference>
<keyword evidence="3" id="KW-1185">Reference proteome</keyword>
<accession>K5UPM2</accession>
<dbReference type="Proteomes" id="UP000008370">
    <property type="component" value="Unassembled WGS sequence"/>
</dbReference>
<dbReference type="KEGG" id="pco:PHACADRAFT_262054"/>
<sequence length="150" mass="17216">MITEVAFFDRVLVEAISHGSLRWILPIGTTRGEKRTAYNTLRFWLSKEHRPEAAPPPPAGEDEDFDSDNDGNKNTSSPAGSPVLSILPIITSPHLDRIAFVRACWASDSMMNRRRLWGQVKQFESLWVDYRKHGWQVDRFYSLDQLVEEA</sequence>
<evidence type="ECO:0000256" key="1">
    <source>
        <dbReference type="SAM" id="MobiDB-lite"/>
    </source>
</evidence>
<dbReference type="InParanoid" id="K5UPM2"/>
<feature type="region of interest" description="Disordered" evidence="1">
    <location>
        <begin position="48"/>
        <end position="82"/>
    </location>
</feature>
<organism evidence="2 3">
    <name type="scientific">Phanerochaete carnosa (strain HHB-10118-sp)</name>
    <name type="common">White-rot fungus</name>
    <name type="synonym">Peniophora carnosa</name>
    <dbReference type="NCBI Taxonomy" id="650164"/>
    <lineage>
        <taxon>Eukaryota</taxon>
        <taxon>Fungi</taxon>
        <taxon>Dikarya</taxon>
        <taxon>Basidiomycota</taxon>
        <taxon>Agaricomycotina</taxon>
        <taxon>Agaricomycetes</taxon>
        <taxon>Polyporales</taxon>
        <taxon>Phanerochaetaceae</taxon>
        <taxon>Phanerochaete</taxon>
    </lineage>
</organism>
<dbReference type="AlphaFoldDB" id="K5UPM2"/>
<dbReference type="RefSeq" id="XP_007399541.1">
    <property type="nucleotide sequence ID" value="XM_007399479.1"/>
</dbReference>
<dbReference type="EMBL" id="JH930476">
    <property type="protein sequence ID" value="EKM51741.1"/>
    <property type="molecule type" value="Genomic_DNA"/>
</dbReference>
<proteinExistence type="predicted"/>
<evidence type="ECO:0000313" key="3">
    <source>
        <dbReference type="Proteomes" id="UP000008370"/>
    </source>
</evidence>
<dbReference type="HOGENOM" id="CLU_1741238_0_0_1"/>
<name>K5UPM2_PHACS</name>
<dbReference type="GeneID" id="18918165"/>
<gene>
    <name evidence="2" type="ORF">PHACADRAFT_262054</name>
</gene>
<protein>
    <submittedName>
        <fullName evidence="2">Uncharacterized protein</fullName>
    </submittedName>
</protein>
<feature type="compositionally biased region" description="Acidic residues" evidence="1">
    <location>
        <begin position="60"/>
        <end position="69"/>
    </location>
</feature>
<dbReference type="OrthoDB" id="3055280at2759"/>